<dbReference type="RefSeq" id="WP_010449906.1">
    <property type="nucleotide sequence ID" value="NZ_CP162519.1"/>
</dbReference>
<dbReference type="EMBL" id="LT629972">
    <property type="protein sequence ID" value="SEI23939.1"/>
    <property type="molecule type" value="Genomic_DNA"/>
</dbReference>
<name>A0A1H1W672_9PSED</name>
<evidence type="ECO:0000313" key="11">
    <source>
        <dbReference type="EMBL" id="SDS91709.1"/>
    </source>
</evidence>
<dbReference type="GO" id="GO:0006605">
    <property type="term" value="P:protein targeting"/>
    <property type="evidence" value="ECO:0007669"/>
    <property type="project" value="UniProtKB-UniRule"/>
</dbReference>
<feature type="transmembrane region" description="Helical" evidence="10">
    <location>
        <begin position="213"/>
        <end position="235"/>
    </location>
</feature>
<feature type="transmembrane region" description="Helical" evidence="10">
    <location>
        <begin position="119"/>
        <end position="143"/>
    </location>
</feature>
<dbReference type="Proteomes" id="UP000199524">
    <property type="component" value="Chromosome I"/>
</dbReference>
<accession>A0A1H1W672</accession>
<feature type="transmembrane region" description="Helical" evidence="10">
    <location>
        <begin position="178"/>
        <end position="201"/>
    </location>
</feature>
<organism evidence="11 14">
    <name type="scientific">Pseudomonas asplenii</name>
    <dbReference type="NCBI Taxonomy" id="53407"/>
    <lineage>
        <taxon>Bacteria</taxon>
        <taxon>Pseudomonadati</taxon>
        <taxon>Pseudomonadota</taxon>
        <taxon>Gammaproteobacteria</taxon>
        <taxon>Pseudomonadales</taxon>
        <taxon>Pseudomonadaceae</taxon>
        <taxon>Pseudomonas</taxon>
    </lineage>
</organism>
<evidence type="ECO:0000256" key="4">
    <source>
        <dbReference type="ARBA" id="ARBA00022475"/>
    </source>
</evidence>
<proteinExistence type="inferred from homology"/>
<protein>
    <recommendedName>
        <fullName evidence="3 9">Flagellar biosynthetic protein FliR</fullName>
    </recommendedName>
</protein>
<evidence type="ECO:0000256" key="10">
    <source>
        <dbReference type="RuleBase" id="RU362071"/>
    </source>
</evidence>
<feature type="transmembrane region" description="Helical" evidence="10">
    <location>
        <begin position="44"/>
        <end position="61"/>
    </location>
</feature>
<evidence type="ECO:0000256" key="2">
    <source>
        <dbReference type="ARBA" id="ARBA00009772"/>
    </source>
</evidence>
<evidence type="ECO:0000313" key="12">
    <source>
        <dbReference type="EMBL" id="SEI23939.1"/>
    </source>
</evidence>
<evidence type="ECO:0000313" key="13">
    <source>
        <dbReference type="Proteomes" id="UP000182272"/>
    </source>
</evidence>
<dbReference type="InterPro" id="IPR006303">
    <property type="entry name" value="FliR"/>
</dbReference>
<dbReference type="AlphaFoldDB" id="A0A1H1W672"/>
<evidence type="ECO:0000256" key="7">
    <source>
        <dbReference type="ARBA" id="ARBA00023136"/>
    </source>
</evidence>
<dbReference type="PANTHER" id="PTHR30065:SF8">
    <property type="entry name" value="FLAGELLAR BIOSYNTHETIC PROTEIN FLIR"/>
    <property type="match status" value="1"/>
</dbReference>
<gene>
    <name evidence="12" type="ORF">SAMN05216581_5343</name>
    <name evidence="11" type="ORF">SAMN05216598_3234</name>
</gene>
<keyword evidence="11" id="KW-0966">Cell projection</keyword>
<sequence length="260" mass="28047">MSLLALTDTQISTWVASFMLPLFRVGAVLMTMPIFSTAMVSRRIRLYFVVAITVAIAPGLPPMPEVHPLDLSGLMLIAEQIIIGALLGFSLQLFFQAFVVAGQIVAIQMGMAFASMVDPVNGVSTAVIGQFFTMLVTLMFLAMNGHLVVFEVLTESFTTLPVGSGLSTTDFWEIAGKLGWVLAAALMLVLPAITALLVVNVGMGIMTRAAPQLNIFSIGLPMTLSLGMLILWISLGDILNQYQPLVVEALQFLRELARAR</sequence>
<dbReference type="InterPro" id="IPR002010">
    <property type="entry name" value="T3SS_IM_R"/>
</dbReference>
<dbReference type="GO" id="GO:0009425">
    <property type="term" value="C:bacterial-type flagellum basal body"/>
    <property type="evidence" value="ECO:0007669"/>
    <property type="project" value="UniProtKB-SubCell"/>
</dbReference>
<dbReference type="GO" id="GO:0044780">
    <property type="term" value="P:bacterial-type flagellum assembly"/>
    <property type="evidence" value="ECO:0007669"/>
    <property type="project" value="UniProtKB-UniRule"/>
</dbReference>
<feature type="transmembrane region" description="Helical" evidence="10">
    <location>
        <begin position="12"/>
        <end position="32"/>
    </location>
</feature>
<reference evidence="14" key="2">
    <citation type="submission" date="2016-10" db="EMBL/GenBank/DDBJ databases">
        <authorList>
            <person name="Varghese N."/>
            <person name="Submissions S."/>
        </authorList>
    </citation>
    <scope>NUCLEOTIDE SEQUENCE [LARGE SCALE GENOMIC DNA]</scope>
    <source>
        <strain evidence="14">ATCC 23835</strain>
    </source>
</reference>
<evidence type="ECO:0000313" key="14">
    <source>
        <dbReference type="Proteomes" id="UP000199524"/>
    </source>
</evidence>
<dbReference type="OrthoDB" id="9797790at2"/>
<dbReference type="Pfam" id="PF01311">
    <property type="entry name" value="Bac_export_1"/>
    <property type="match status" value="1"/>
</dbReference>
<dbReference type="GO" id="GO:0005886">
    <property type="term" value="C:plasma membrane"/>
    <property type="evidence" value="ECO:0007669"/>
    <property type="project" value="UniProtKB-SubCell"/>
</dbReference>
<dbReference type="EMBL" id="LT629777">
    <property type="protein sequence ID" value="SDS91709.1"/>
    <property type="molecule type" value="Genomic_DNA"/>
</dbReference>
<evidence type="ECO:0000256" key="8">
    <source>
        <dbReference type="ARBA" id="ARBA00023143"/>
    </source>
</evidence>
<dbReference type="GeneID" id="300208178"/>
<feature type="transmembrane region" description="Helical" evidence="10">
    <location>
        <begin position="81"/>
        <end position="107"/>
    </location>
</feature>
<comment type="function">
    <text evidence="1 10">Role in flagellar biosynthesis.</text>
</comment>
<keyword evidence="11" id="KW-0282">Flagellum</keyword>
<reference evidence="11 13" key="1">
    <citation type="submission" date="2016-10" db="EMBL/GenBank/DDBJ databases">
        <authorList>
            <person name="de Groot N.N."/>
        </authorList>
    </citation>
    <scope>NUCLEOTIDE SEQUENCE [LARGE SCALE GENOMIC DNA]</scope>
    <source>
        <strain evidence="11">ATCC 23835</strain>
        <strain evidence="12 13">LMG 2158</strain>
    </source>
</reference>
<keyword evidence="4 10" id="KW-1003">Cell membrane</keyword>
<dbReference type="PRINTS" id="PR00953">
    <property type="entry name" value="TYPE3IMRPROT"/>
</dbReference>
<dbReference type="PANTHER" id="PTHR30065">
    <property type="entry name" value="FLAGELLAR BIOSYNTHETIC PROTEIN FLIR"/>
    <property type="match status" value="1"/>
</dbReference>
<comment type="subcellular location">
    <subcellularLocation>
        <location evidence="10">Cell membrane</location>
        <topology evidence="10">Multi-pass membrane protein</topology>
    </subcellularLocation>
    <subcellularLocation>
        <location evidence="10">Bacterial flagellum basal body</location>
    </subcellularLocation>
</comment>
<dbReference type="Proteomes" id="UP000182272">
    <property type="component" value="Chromosome I"/>
</dbReference>
<keyword evidence="8 10" id="KW-0975">Bacterial flagellum</keyword>
<evidence type="ECO:0000256" key="6">
    <source>
        <dbReference type="ARBA" id="ARBA00022989"/>
    </source>
</evidence>
<keyword evidence="5 10" id="KW-0812">Transmembrane</keyword>
<evidence type="ECO:0000256" key="3">
    <source>
        <dbReference type="ARBA" id="ARBA00021717"/>
    </source>
</evidence>
<dbReference type="NCBIfam" id="TIGR01400">
    <property type="entry name" value="fliR"/>
    <property type="match status" value="1"/>
</dbReference>
<evidence type="ECO:0000256" key="9">
    <source>
        <dbReference type="NCBIfam" id="TIGR01400"/>
    </source>
</evidence>
<keyword evidence="7 10" id="KW-0472">Membrane</keyword>
<keyword evidence="6 10" id="KW-1133">Transmembrane helix</keyword>
<comment type="similarity">
    <text evidence="2 10">Belongs to the FliR/MopE/SpaR family.</text>
</comment>
<accession>A0A1H6P379</accession>
<evidence type="ECO:0000256" key="1">
    <source>
        <dbReference type="ARBA" id="ARBA00002578"/>
    </source>
</evidence>
<keyword evidence="11" id="KW-0969">Cilium</keyword>
<keyword evidence="14" id="KW-1185">Reference proteome</keyword>
<evidence type="ECO:0000256" key="5">
    <source>
        <dbReference type="ARBA" id="ARBA00022692"/>
    </source>
</evidence>